<keyword evidence="2" id="KW-0479">Metal-binding</keyword>
<proteinExistence type="predicted"/>
<dbReference type="GO" id="GO:0046872">
    <property type="term" value="F:metal ion binding"/>
    <property type="evidence" value="ECO:0007669"/>
    <property type="project" value="UniProtKB-KW"/>
</dbReference>
<evidence type="ECO:0000259" key="6">
    <source>
        <dbReference type="PROSITE" id="PS51296"/>
    </source>
</evidence>
<keyword evidence="1" id="KW-0001">2Fe-2S</keyword>
<keyword evidence="4" id="KW-0411">Iron-sulfur</keyword>
<sequence>MPHDPSFDPSSPLATELSPSDPSPCGGCHRVDRRQFLASASALTLGVLVSGCGDGIISGPEQVLDAIPAPFRLDPSTVPELASVGGRAVVVSGTSAPVVVERVGSAQFRALSLVCPHRGSIVDVTATGLRCPNHEAVFANDGTWLSGQPTAGLTALDVRQSADGSLMIGGALTPPVLGLDRTSVVFLTTLTGNAPSAQTVAIANDGGGILGGLAVTLTYGPGQRTGWLSLALSQASAPSTLTLSAQRGTLPIGNYTATVTISGAGVSNGAQTLSVSLLVQDPTTPAALQLSTAALSFTAPVGSTPAAQVVQCNNSGGGTLAGLVATVSYGAGATGWITTTLNQTTAPATLTVRPSVGALAAGSYTATITVSGNGVASRTIAVTLTVTAAGLVVTLAAWPALANVGGVAGSVGNVNGGPVAVSRLSATSFAAFSMRCPHAGTTVNVVNGTSFRCPNHGALFNGAGVWQSSPQRADNLSTLTVIYTPGATTLTVT</sequence>
<feature type="domain" description="Rieske" evidence="6">
    <location>
        <begin position="398"/>
        <end position="490"/>
    </location>
</feature>
<dbReference type="PROSITE" id="PS51318">
    <property type="entry name" value="TAT"/>
    <property type="match status" value="1"/>
</dbReference>
<name>A0A6M4ISP0_9BACT</name>
<gene>
    <name evidence="7" type="ORF">HKW67_06970</name>
</gene>
<dbReference type="AlphaFoldDB" id="A0A6M4ISP0"/>
<evidence type="ECO:0000313" key="8">
    <source>
        <dbReference type="Proteomes" id="UP000500938"/>
    </source>
</evidence>
<dbReference type="InterPro" id="IPR036922">
    <property type="entry name" value="Rieske_2Fe-2S_sf"/>
</dbReference>
<dbReference type="EMBL" id="CP053085">
    <property type="protein sequence ID" value="QJR35261.1"/>
    <property type="molecule type" value="Genomic_DNA"/>
</dbReference>
<evidence type="ECO:0000256" key="3">
    <source>
        <dbReference type="ARBA" id="ARBA00023004"/>
    </source>
</evidence>
<dbReference type="Proteomes" id="UP000500938">
    <property type="component" value="Chromosome"/>
</dbReference>
<dbReference type="Gene3D" id="2.102.10.10">
    <property type="entry name" value="Rieske [2Fe-2S] iron-sulphur domain"/>
    <property type="match status" value="2"/>
</dbReference>
<protein>
    <submittedName>
        <fullName evidence="7">Rieske 2Fe-2S domain-containing protein</fullName>
    </submittedName>
</protein>
<dbReference type="RefSeq" id="WP_171224690.1">
    <property type="nucleotide sequence ID" value="NZ_CP053085.1"/>
</dbReference>
<evidence type="ECO:0000256" key="4">
    <source>
        <dbReference type="ARBA" id="ARBA00023014"/>
    </source>
</evidence>
<keyword evidence="3" id="KW-0408">Iron</keyword>
<feature type="compositionally biased region" description="Polar residues" evidence="5">
    <location>
        <begin position="8"/>
        <end position="20"/>
    </location>
</feature>
<dbReference type="InterPro" id="IPR006311">
    <property type="entry name" value="TAT_signal"/>
</dbReference>
<accession>A0A6M4ISP0</accession>
<dbReference type="PROSITE" id="PS51296">
    <property type="entry name" value="RIESKE"/>
    <property type="match status" value="2"/>
</dbReference>
<evidence type="ECO:0000256" key="5">
    <source>
        <dbReference type="SAM" id="MobiDB-lite"/>
    </source>
</evidence>
<dbReference type="SUPFAM" id="SSF50022">
    <property type="entry name" value="ISP domain"/>
    <property type="match status" value="2"/>
</dbReference>
<feature type="region of interest" description="Disordered" evidence="5">
    <location>
        <begin position="1"/>
        <end position="25"/>
    </location>
</feature>
<evidence type="ECO:0000313" key="7">
    <source>
        <dbReference type="EMBL" id="QJR35261.1"/>
    </source>
</evidence>
<organism evidence="7 8">
    <name type="scientific">Gemmatimonas groenlandica</name>
    <dbReference type="NCBI Taxonomy" id="2732249"/>
    <lineage>
        <taxon>Bacteria</taxon>
        <taxon>Pseudomonadati</taxon>
        <taxon>Gemmatimonadota</taxon>
        <taxon>Gemmatimonadia</taxon>
        <taxon>Gemmatimonadales</taxon>
        <taxon>Gemmatimonadaceae</taxon>
        <taxon>Gemmatimonas</taxon>
    </lineage>
</organism>
<dbReference type="Pfam" id="PF00355">
    <property type="entry name" value="Rieske"/>
    <property type="match status" value="2"/>
</dbReference>
<keyword evidence="8" id="KW-1185">Reference proteome</keyword>
<dbReference type="KEGG" id="ggr:HKW67_06970"/>
<dbReference type="CDD" id="cd03467">
    <property type="entry name" value="Rieske"/>
    <property type="match status" value="1"/>
</dbReference>
<dbReference type="GO" id="GO:0051537">
    <property type="term" value="F:2 iron, 2 sulfur cluster binding"/>
    <property type="evidence" value="ECO:0007669"/>
    <property type="project" value="UniProtKB-KW"/>
</dbReference>
<feature type="domain" description="Rieske" evidence="6">
    <location>
        <begin position="75"/>
        <end position="167"/>
    </location>
</feature>
<dbReference type="InterPro" id="IPR017941">
    <property type="entry name" value="Rieske_2Fe-2S"/>
</dbReference>
<evidence type="ECO:0000256" key="1">
    <source>
        <dbReference type="ARBA" id="ARBA00022714"/>
    </source>
</evidence>
<evidence type="ECO:0000256" key="2">
    <source>
        <dbReference type="ARBA" id="ARBA00022723"/>
    </source>
</evidence>
<reference evidence="7 8" key="1">
    <citation type="submission" date="2020-05" db="EMBL/GenBank/DDBJ databases">
        <title>Complete genome sequence of Gemmatimonas greenlandica TET16.</title>
        <authorList>
            <person name="Zeng Y."/>
        </authorList>
    </citation>
    <scope>NUCLEOTIDE SEQUENCE [LARGE SCALE GENOMIC DNA]</scope>
    <source>
        <strain evidence="7 8">TET16</strain>
    </source>
</reference>